<feature type="transmembrane region" description="Helical" evidence="2">
    <location>
        <begin position="60"/>
        <end position="82"/>
    </location>
</feature>
<dbReference type="RefSeq" id="WP_336348685.1">
    <property type="nucleotide sequence ID" value="NZ_JAZAQL010000001.1"/>
</dbReference>
<gene>
    <name evidence="5" type="ORF">ACFQGB_02200</name>
</gene>
<keyword evidence="2" id="KW-0472">Membrane</keyword>
<dbReference type="Pfam" id="PF23600">
    <property type="entry name" value="CdpA_N"/>
    <property type="match status" value="1"/>
</dbReference>
<evidence type="ECO:0000259" key="3">
    <source>
        <dbReference type="Pfam" id="PF23600"/>
    </source>
</evidence>
<reference evidence="5 6" key="1">
    <citation type="journal article" date="2019" name="Int. J. Syst. Evol. Microbiol.">
        <title>The Global Catalogue of Microorganisms (GCM) 10K type strain sequencing project: providing services to taxonomists for standard genome sequencing and annotation.</title>
        <authorList>
            <consortium name="The Broad Institute Genomics Platform"/>
            <consortium name="The Broad Institute Genome Sequencing Center for Infectious Disease"/>
            <person name="Wu L."/>
            <person name="Ma J."/>
        </authorList>
    </citation>
    <scope>NUCLEOTIDE SEQUENCE [LARGE SCALE GENOMIC DNA]</scope>
    <source>
        <strain evidence="5 6">GX26</strain>
    </source>
</reference>
<feature type="transmembrane region" description="Helical" evidence="2">
    <location>
        <begin position="21"/>
        <end position="40"/>
    </location>
</feature>
<evidence type="ECO:0000259" key="4">
    <source>
        <dbReference type="Pfam" id="PF23601"/>
    </source>
</evidence>
<proteinExistence type="predicted"/>
<feature type="transmembrane region" description="Helical" evidence="2">
    <location>
        <begin position="89"/>
        <end position="109"/>
    </location>
</feature>
<sequence>MTSLADVYEDNVGEVGSVRRLYAGTGLFVVGVVLTLAGVVAGGTNVLAAVGIDVLGARKIAGVLGGVGFPAVLLGVFTVLPASNRVRGAAAIGASICVLGVALFWYAYPTYWVTSTASTDLTLVVAAVYVFGAFTSIWTLFTAVVNFKTRNDPGGTIELRITQEGETRVVEVDEETAQAVREGETSAADLGSGVGMLGRQPDGNVETQTADPTASQSASTNSGTSGNASRQSKQQARRSKRAGAEGGGTAGAHPAASDGGATTQDISSPLDDHAGDGYDAEVLEDEPAEPASTNHADRYCGNCEHFDYVQTNQGIQPYCGYHDEQMDDMEACDAWQPNN</sequence>
<organism evidence="5 6">
    <name type="scientific">Halorubellus litoreus</name>
    <dbReference type="NCBI Taxonomy" id="755308"/>
    <lineage>
        <taxon>Archaea</taxon>
        <taxon>Methanobacteriati</taxon>
        <taxon>Methanobacteriota</taxon>
        <taxon>Stenosarchaea group</taxon>
        <taxon>Halobacteria</taxon>
        <taxon>Halobacteriales</taxon>
        <taxon>Halorubellaceae</taxon>
        <taxon>Halorubellus</taxon>
    </lineage>
</organism>
<dbReference type="AlphaFoldDB" id="A0ABD5VBV2"/>
<comment type="caution">
    <text evidence="5">The sequence shown here is derived from an EMBL/GenBank/DDBJ whole genome shotgun (WGS) entry which is preliminary data.</text>
</comment>
<feature type="region of interest" description="Disordered" evidence="1">
    <location>
        <begin position="178"/>
        <end position="278"/>
    </location>
</feature>
<dbReference type="Pfam" id="PF23601">
    <property type="entry name" value="CdpA_C"/>
    <property type="match status" value="1"/>
</dbReference>
<accession>A0ABD5VBV2</accession>
<evidence type="ECO:0000313" key="6">
    <source>
        <dbReference type="Proteomes" id="UP001596395"/>
    </source>
</evidence>
<evidence type="ECO:0000256" key="1">
    <source>
        <dbReference type="SAM" id="MobiDB-lite"/>
    </source>
</evidence>
<feature type="compositionally biased region" description="Polar residues" evidence="1">
    <location>
        <begin position="205"/>
        <end position="227"/>
    </location>
</feature>
<dbReference type="EMBL" id="JBHSXN010000001">
    <property type="protein sequence ID" value="MFC6951665.1"/>
    <property type="molecule type" value="Genomic_DNA"/>
</dbReference>
<protein>
    <submittedName>
        <fullName evidence="5">Uncharacterized protein</fullName>
    </submittedName>
</protein>
<dbReference type="Proteomes" id="UP001596395">
    <property type="component" value="Unassembled WGS sequence"/>
</dbReference>
<name>A0ABD5VBV2_9EURY</name>
<feature type="transmembrane region" description="Helical" evidence="2">
    <location>
        <begin position="121"/>
        <end position="141"/>
    </location>
</feature>
<keyword evidence="2" id="KW-0812">Transmembrane</keyword>
<feature type="domain" description="Cell division protein A N-terminal" evidence="3">
    <location>
        <begin position="2"/>
        <end position="153"/>
    </location>
</feature>
<dbReference type="InterPro" id="IPR055564">
    <property type="entry name" value="CdpA_C"/>
</dbReference>
<feature type="domain" description="Cell division protein A C-terminal" evidence="4">
    <location>
        <begin position="297"/>
        <end position="338"/>
    </location>
</feature>
<evidence type="ECO:0000256" key="2">
    <source>
        <dbReference type="SAM" id="Phobius"/>
    </source>
</evidence>
<dbReference type="InterPro" id="IPR055563">
    <property type="entry name" value="CdpA_N"/>
</dbReference>
<evidence type="ECO:0000313" key="5">
    <source>
        <dbReference type="EMBL" id="MFC6951665.1"/>
    </source>
</evidence>
<keyword evidence="6" id="KW-1185">Reference proteome</keyword>
<keyword evidence="2" id="KW-1133">Transmembrane helix</keyword>